<accession>A0ABR3FR57</accession>
<evidence type="ECO:0000256" key="1">
    <source>
        <dbReference type="SAM" id="MobiDB-lite"/>
    </source>
</evidence>
<dbReference type="InterPro" id="IPR046521">
    <property type="entry name" value="DUF6698"/>
</dbReference>
<sequence length="493" mass="56592">MIIQGLLSLWVKSDSRHKAKRKPNTHFSQEDVEQEDMTILHAQEFSAVNTKAAARPIARCTKYFLWNTDAYTPIDEVIKLGLIAEGKMDIDSIDTMYVSFSSPVPVHNCFRDCNEQRLQVELFKELVEHTPQLRQLLNNLYENDDNVSLHFVCDRIPKHPKDQLKPQLEASAPKHDQRSINHPVIATLLAPRNLHKYISHSPNSRQRRGVIQAIQKGKVPLLTNSLQWFLYSEYDPKNSMNGLFKNHILFHVGRHIYTTPLSALNCSWRKSNKGNDCALGIYQTSSAMITYVVLQVRFALSAVDWWTKQDNEFNFIDFYYFIKDIIDGTYLDDPAFMEQMEEAVKPLEFSEDTTPEEQEEVKRKYFKRMFKAEKKQHDQWKTDLFKTWNLQLFGNKQGRDLPCQRKVPRGEHDKELKEARLRLVDRACSPDATDSGSQADYKKSSSESKSKSGSSSSSGSDSSDPDSELHEPPRKRAKTNDGSAADPAGQGSR</sequence>
<dbReference type="Proteomes" id="UP001465976">
    <property type="component" value="Unassembled WGS sequence"/>
</dbReference>
<protein>
    <submittedName>
        <fullName evidence="2">Uncharacterized protein</fullName>
    </submittedName>
</protein>
<keyword evidence="3" id="KW-1185">Reference proteome</keyword>
<organism evidence="2 3">
    <name type="scientific">Marasmius crinis-equi</name>
    <dbReference type="NCBI Taxonomy" id="585013"/>
    <lineage>
        <taxon>Eukaryota</taxon>
        <taxon>Fungi</taxon>
        <taxon>Dikarya</taxon>
        <taxon>Basidiomycota</taxon>
        <taxon>Agaricomycotina</taxon>
        <taxon>Agaricomycetes</taxon>
        <taxon>Agaricomycetidae</taxon>
        <taxon>Agaricales</taxon>
        <taxon>Marasmiineae</taxon>
        <taxon>Marasmiaceae</taxon>
        <taxon>Marasmius</taxon>
    </lineage>
</organism>
<gene>
    <name evidence="2" type="ORF">V5O48_004063</name>
</gene>
<name>A0ABR3FR57_9AGAR</name>
<dbReference type="Pfam" id="PF20414">
    <property type="entry name" value="DUF6698"/>
    <property type="match status" value="1"/>
</dbReference>
<comment type="caution">
    <text evidence="2">The sequence shown here is derived from an EMBL/GenBank/DDBJ whole genome shotgun (WGS) entry which is preliminary data.</text>
</comment>
<feature type="compositionally biased region" description="Basic and acidic residues" evidence="1">
    <location>
        <begin position="440"/>
        <end position="450"/>
    </location>
</feature>
<proteinExistence type="predicted"/>
<dbReference type="EMBL" id="JBAHYK010000129">
    <property type="protein sequence ID" value="KAL0577924.1"/>
    <property type="molecule type" value="Genomic_DNA"/>
</dbReference>
<feature type="region of interest" description="Disordered" evidence="1">
    <location>
        <begin position="425"/>
        <end position="493"/>
    </location>
</feature>
<feature type="compositionally biased region" description="Low complexity" evidence="1">
    <location>
        <begin position="451"/>
        <end position="462"/>
    </location>
</feature>
<reference evidence="2 3" key="1">
    <citation type="submission" date="2024-02" db="EMBL/GenBank/DDBJ databases">
        <title>A draft genome for the cacao thread blight pathogen Marasmius crinis-equi.</title>
        <authorList>
            <person name="Cohen S.P."/>
            <person name="Baruah I.K."/>
            <person name="Amoako-Attah I."/>
            <person name="Bukari Y."/>
            <person name="Meinhardt L.W."/>
            <person name="Bailey B.A."/>
        </authorList>
    </citation>
    <scope>NUCLEOTIDE SEQUENCE [LARGE SCALE GENOMIC DNA]</scope>
    <source>
        <strain evidence="2 3">GH-76</strain>
    </source>
</reference>
<evidence type="ECO:0000313" key="3">
    <source>
        <dbReference type="Proteomes" id="UP001465976"/>
    </source>
</evidence>
<evidence type="ECO:0000313" key="2">
    <source>
        <dbReference type="EMBL" id="KAL0577924.1"/>
    </source>
</evidence>